<evidence type="ECO:0000313" key="1">
    <source>
        <dbReference type="EMBL" id="JAD44245.1"/>
    </source>
</evidence>
<sequence>MLRTVGIGRNHGREQVHYHLIQAVAVIHHLVVIVRCRRHILSSGHHLLGTVFDARKCLHHGCILIATRRLNHGRNLTATKCLHLCRIFTATNNLHRSCNLSTTKRLHLGRRHTATNQLLHGP</sequence>
<dbReference type="EMBL" id="GBRH01253650">
    <property type="protein sequence ID" value="JAD44245.1"/>
    <property type="molecule type" value="Transcribed_RNA"/>
</dbReference>
<reference evidence="1" key="1">
    <citation type="submission" date="2014-09" db="EMBL/GenBank/DDBJ databases">
        <authorList>
            <person name="Magalhaes I.L.F."/>
            <person name="Oliveira U."/>
            <person name="Santos F.R."/>
            <person name="Vidigal T.H.D.A."/>
            <person name="Brescovit A.D."/>
            <person name="Santos A.J."/>
        </authorList>
    </citation>
    <scope>NUCLEOTIDE SEQUENCE</scope>
    <source>
        <tissue evidence="1">Shoot tissue taken approximately 20 cm above the soil surface</tissue>
    </source>
</reference>
<accession>A0A0A9A5H3</accession>
<organism evidence="1">
    <name type="scientific">Arundo donax</name>
    <name type="common">Giant reed</name>
    <name type="synonym">Donax arundinaceus</name>
    <dbReference type="NCBI Taxonomy" id="35708"/>
    <lineage>
        <taxon>Eukaryota</taxon>
        <taxon>Viridiplantae</taxon>
        <taxon>Streptophyta</taxon>
        <taxon>Embryophyta</taxon>
        <taxon>Tracheophyta</taxon>
        <taxon>Spermatophyta</taxon>
        <taxon>Magnoliopsida</taxon>
        <taxon>Liliopsida</taxon>
        <taxon>Poales</taxon>
        <taxon>Poaceae</taxon>
        <taxon>PACMAD clade</taxon>
        <taxon>Arundinoideae</taxon>
        <taxon>Arundineae</taxon>
        <taxon>Arundo</taxon>
    </lineage>
</organism>
<reference evidence="1" key="2">
    <citation type="journal article" date="2015" name="Data Brief">
        <title>Shoot transcriptome of the giant reed, Arundo donax.</title>
        <authorList>
            <person name="Barrero R.A."/>
            <person name="Guerrero F.D."/>
            <person name="Moolhuijzen P."/>
            <person name="Goolsby J.A."/>
            <person name="Tidwell J."/>
            <person name="Bellgard S.E."/>
            <person name="Bellgard M.I."/>
        </authorList>
    </citation>
    <scope>NUCLEOTIDE SEQUENCE</scope>
    <source>
        <tissue evidence="1">Shoot tissue taken approximately 20 cm above the soil surface</tissue>
    </source>
</reference>
<protein>
    <submittedName>
        <fullName evidence="1">Uncharacterized protein</fullName>
    </submittedName>
</protein>
<name>A0A0A9A5H3_ARUDO</name>
<dbReference type="AlphaFoldDB" id="A0A0A9A5H3"/>
<proteinExistence type="predicted"/>